<accession>F4S920</accession>
<dbReference type="HOGENOM" id="CLU_2292305_0_0_1"/>
<dbReference type="EMBL" id="GL883168">
    <property type="protein sequence ID" value="EGF98863.1"/>
    <property type="molecule type" value="Genomic_DNA"/>
</dbReference>
<name>F4S920_MELLP</name>
<evidence type="ECO:0000313" key="1">
    <source>
        <dbReference type="EMBL" id="EGF98863.1"/>
    </source>
</evidence>
<dbReference type="KEGG" id="mlr:MELLADRAFT_113187"/>
<sequence>MAGPELNLMFTCDIGAEFRSAKRYRASARPQLLTDKIHGLATRDITNSGATILYECDTRMQAKSEAVFCNTLGKLSVCDKVVTQLSEDARGQIPWMSKFDG</sequence>
<protein>
    <submittedName>
        <fullName evidence="1">Uncharacterized protein</fullName>
    </submittedName>
</protein>
<dbReference type="Proteomes" id="UP000001072">
    <property type="component" value="Unassembled WGS sequence"/>
</dbReference>
<dbReference type="AlphaFoldDB" id="F4S920"/>
<gene>
    <name evidence="1" type="ORF">MELLADRAFT_113187</name>
</gene>
<evidence type="ECO:0000313" key="2">
    <source>
        <dbReference type="Proteomes" id="UP000001072"/>
    </source>
</evidence>
<dbReference type="VEuPathDB" id="FungiDB:MELLADRAFT_113187"/>
<organism evidence="2">
    <name type="scientific">Melampsora larici-populina (strain 98AG31 / pathotype 3-4-7)</name>
    <name type="common">Poplar leaf rust fungus</name>
    <dbReference type="NCBI Taxonomy" id="747676"/>
    <lineage>
        <taxon>Eukaryota</taxon>
        <taxon>Fungi</taxon>
        <taxon>Dikarya</taxon>
        <taxon>Basidiomycota</taxon>
        <taxon>Pucciniomycotina</taxon>
        <taxon>Pucciniomycetes</taxon>
        <taxon>Pucciniales</taxon>
        <taxon>Melampsoraceae</taxon>
        <taxon>Melampsora</taxon>
    </lineage>
</organism>
<dbReference type="GeneID" id="18924908"/>
<dbReference type="RefSeq" id="XP_007417896.1">
    <property type="nucleotide sequence ID" value="XM_007417834.1"/>
</dbReference>
<dbReference type="InParanoid" id="F4S920"/>
<keyword evidence="2" id="KW-1185">Reference proteome</keyword>
<reference evidence="2" key="1">
    <citation type="journal article" date="2011" name="Proc. Natl. Acad. Sci. U.S.A.">
        <title>Obligate biotrophy features unraveled by the genomic analysis of rust fungi.</title>
        <authorList>
            <person name="Duplessis S."/>
            <person name="Cuomo C.A."/>
            <person name="Lin Y.-C."/>
            <person name="Aerts A."/>
            <person name="Tisserant E."/>
            <person name="Veneault-Fourrey C."/>
            <person name="Joly D.L."/>
            <person name="Hacquard S."/>
            <person name="Amselem J."/>
            <person name="Cantarel B.L."/>
            <person name="Chiu R."/>
            <person name="Coutinho P.M."/>
            <person name="Feau N."/>
            <person name="Field M."/>
            <person name="Frey P."/>
            <person name="Gelhaye E."/>
            <person name="Goldberg J."/>
            <person name="Grabherr M.G."/>
            <person name="Kodira C.D."/>
            <person name="Kohler A."/>
            <person name="Kuees U."/>
            <person name="Lindquist E.A."/>
            <person name="Lucas S.M."/>
            <person name="Mago R."/>
            <person name="Mauceli E."/>
            <person name="Morin E."/>
            <person name="Murat C."/>
            <person name="Pangilinan J.L."/>
            <person name="Park R."/>
            <person name="Pearson M."/>
            <person name="Quesneville H."/>
            <person name="Rouhier N."/>
            <person name="Sakthikumar S."/>
            <person name="Salamov A.A."/>
            <person name="Schmutz J."/>
            <person name="Selles B."/>
            <person name="Shapiro H."/>
            <person name="Tanguay P."/>
            <person name="Tuskan G.A."/>
            <person name="Henrissat B."/>
            <person name="Van de Peer Y."/>
            <person name="Rouze P."/>
            <person name="Ellis J.G."/>
            <person name="Dodds P.N."/>
            <person name="Schein J.E."/>
            <person name="Zhong S."/>
            <person name="Hamelin R.C."/>
            <person name="Grigoriev I.V."/>
            <person name="Szabo L.J."/>
            <person name="Martin F."/>
        </authorList>
    </citation>
    <scope>NUCLEOTIDE SEQUENCE [LARGE SCALE GENOMIC DNA]</scope>
    <source>
        <strain evidence="2">98AG31 / pathotype 3-4-7</strain>
    </source>
</reference>
<proteinExistence type="predicted"/>